<evidence type="ECO:0000256" key="1">
    <source>
        <dbReference type="ARBA" id="ARBA00005854"/>
    </source>
</evidence>
<comment type="similarity">
    <text evidence="1 4">Belongs to the D-isomer specific 2-hydroxyacid dehydrogenase family.</text>
</comment>
<dbReference type="CDD" id="cd12155">
    <property type="entry name" value="PGDH_1"/>
    <property type="match status" value="1"/>
</dbReference>
<dbReference type="AlphaFoldDB" id="Q97M35"/>
<dbReference type="SUPFAM" id="SSF51735">
    <property type="entry name" value="NAD(P)-binding Rossmann-fold domains"/>
    <property type="match status" value="1"/>
</dbReference>
<accession>Q97M35</accession>
<protein>
    <submittedName>
        <fullName evidence="7">Phosphoglycerate dehydrogenase</fullName>
    </submittedName>
</protein>
<dbReference type="Pfam" id="PF02826">
    <property type="entry name" value="2-Hacid_dh_C"/>
    <property type="match status" value="1"/>
</dbReference>
<feature type="domain" description="D-isomer specific 2-hydroxyacid dehydrogenase catalytic" evidence="5">
    <location>
        <begin position="10"/>
        <end position="309"/>
    </location>
</feature>
<dbReference type="GO" id="GO:0016616">
    <property type="term" value="F:oxidoreductase activity, acting on the CH-OH group of donors, NAD or NADP as acceptor"/>
    <property type="evidence" value="ECO:0007669"/>
    <property type="project" value="InterPro"/>
</dbReference>
<dbReference type="GO" id="GO:0051287">
    <property type="term" value="F:NAD binding"/>
    <property type="evidence" value="ECO:0007669"/>
    <property type="project" value="InterPro"/>
</dbReference>
<dbReference type="InterPro" id="IPR006139">
    <property type="entry name" value="D-isomer_2_OHA_DH_cat_dom"/>
</dbReference>
<gene>
    <name evidence="7" type="ordered locus">CA_C0365</name>
</gene>
<dbReference type="Pfam" id="PF00389">
    <property type="entry name" value="2-Hacid_dh"/>
    <property type="match status" value="1"/>
</dbReference>
<dbReference type="RefSeq" id="WP_010963687.1">
    <property type="nucleotide sequence ID" value="NC_003030.1"/>
</dbReference>
<dbReference type="Proteomes" id="UP000000814">
    <property type="component" value="Chromosome"/>
</dbReference>
<sequence>MKTKALFTFHFSEDEIKNLEELGFEIILRREKDLKYTKELEDVEFMFTYNPFKHFDIAKLKKLKWIQLESDGFEQIPKEYTKNNGIIVTNNKNGYSVPISEWIVWSILSTYKEANIFFQNKQDKKWKLRTSLREIFGETVGILGTGHIAIETAKRLQAFGVNVLGLNTTGRKVEYFNECYAKDRVEEMIKECDVVVSLLPITDETHHFINERIFLLMKNGVVFVNASRGKVVEEEKLIKFLKNGKIRAAALDVVEEEPLSKDSPLWQMNNVIITPHNSWISQNMAKRKYKLVYENMRRYKAGEQLKNIVDLQKGY</sequence>
<keyword evidence="2 4" id="KW-0560">Oxidoreductase</keyword>
<dbReference type="PANTHER" id="PTHR43333">
    <property type="entry name" value="2-HACID_DH_C DOMAIN-CONTAINING PROTEIN"/>
    <property type="match status" value="1"/>
</dbReference>
<evidence type="ECO:0000313" key="7">
    <source>
        <dbReference type="EMBL" id="AAK78345.1"/>
    </source>
</evidence>
<dbReference type="OrthoDB" id="9805416at2"/>
<reference evidence="7 8" key="1">
    <citation type="journal article" date="2001" name="J. Bacteriol.">
        <title>Genome sequence and comparative analysis of the solvent-producing bacterium Clostridium acetobutylicum.</title>
        <authorList>
            <person name="Nolling J."/>
            <person name="Breton G."/>
            <person name="Omelchenko M.V."/>
            <person name="Makarova K.S."/>
            <person name="Zeng Q."/>
            <person name="Gibson R."/>
            <person name="Lee H.M."/>
            <person name="Dubois J."/>
            <person name="Qiu D."/>
            <person name="Hitti J."/>
            <person name="Wolf Y.I."/>
            <person name="Tatusov R.L."/>
            <person name="Sabathe F."/>
            <person name="Doucette-Stamm L."/>
            <person name="Soucaille P."/>
            <person name="Daly M.J."/>
            <person name="Bennett G.N."/>
            <person name="Koonin E.V."/>
            <person name="Smith D.R."/>
        </authorList>
    </citation>
    <scope>NUCLEOTIDE SEQUENCE [LARGE SCALE GENOMIC DNA]</scope>
    <source>
        <strain evidence="8">ATCC 824 / DSM 792 / JCM 1419 / LMG 5710 / VKM B-1787</strain>
    </source>
</reference>
<dbReference type="STRING" id="272562.CA_C0365"/>
<dbReference type="Gene3D" id="3.40.50.720">
    <property type="entry name" value="NAD(P)-binding Rossmann-like Domain"/>
    <property type="match status" value="2"/>
</dbReference>
<evidence type="ECO:0000256" key="4">
    <source>
        <dbReference type="RuleBase" id="RU003719"/>
    </source>
</evidence>
<keyword evidence="8" id="KW-1185">Reference proteome</keyword>
<evidence type="ECO:0000259" key="6">
    <source>
        <dbReference type="Pfam" id="PF02826"/>
    </source>
</evidence>
<dbReference type="PATRIC" id="fig|272562.8.peg.559"/>
<proteinExistence type="inferred from homology"/>
<dbReference type="InterPro" id="IPR036291">
    <property type="entry name" value="NAD(P)-bd_dom_sf"/>
</dbReference>
<name>Q97M35_CLOAB</name>
<dbReference type="PROSITE" id="PS00671">
    <property type="entry name" value="D_2_HYDROXYACID_DH_3"/>
    <property type="match status" value="1"/>
</dbReference>
<evidence type="ECO:0000313" key="8">
    <source>
        <dbReference type="Proteomes" id="UP000000814"/>
    </source>
</evidence>
<evidence type="ECO:0000259" key="5">
    <source>
        <dbReference type="Pfam" id="PF00389"/>
    </source>
</evidence>
<dbReference type="PANTHER" id="PTHR43333:SF1">
    <property type="entry name" value="D-ISOMER SPECIFIC 2-HYDROXYACID DEHYDROGENASE NAD-BINDING DOMAIN-CONTAINING PROTEIN"/>
    <property type="match status" value="1"/>
</dbReference>
<dbReference type="GeneID" id="44996876"/>
<dbReference type="EMBL" id="AE001437">
    <property type="protein sequence ID" value="AAK78345.1"/>
    <property type="molecule type" value="Genomic_DNA"/>
</dbReference>
<dbReference type="eggNOG" id="COG0111">
    <property type="taxonomic scope" value="Bacteria"/>
</dbReference>
<dbReference type="PIR" id="F96944">
    <property type="entry name" value="F96944"/>
</dbReference>
<evidence type="ECO:0000256" key="3">
    <source>
        <dbReference type="ARBA" id="ARBA00023027"/>
    </source>
</evidence>
<dbReference type="KEGG" id="cac:CA_C0365"/>
<dbReference type="InterPro" id="IPR029753">
    <property type="entry name" value="D-isomer_DH_CS"/>
</dbReference>
<evidence type="ECO:0000256" key="2">
    <source>
        <dbReference type="ARBA" id="ARBA00023002"/>
    </source>
</evidence>
<dbReference type="InterPro" id="IPR006140">
    <property type="entry name" value="D-isomer_DH_NAD-bd"/>
</dbReference>
<dbReference type="SUPFAM" id="SSF52283">
    <property type="entry name" value="Formate/glycerate dehydrogenase catalytic domain-like"/>
    <property type="match status" value="1"/>
</dbReference>
<keyword evidence="3" id="KW-0520">NAD</keyword>
<dbReference type="HOGENOM" id="CLU_019796_1_0_9"/>
<dbReference type="FunFam" id="3.40.50.720:FF:000363">
    <property type="entry name" value="D-isomer specific 2-hydroxyacid dehydrogenase"/>
    <property type="match status" value="1"/>
</dbReference>
<feature type="domain" description="D-isomer specific 2-hydroxyacid dehydrogenase NAD-binding" evidence="6">
    <location>
        <begin position="105"/>
        <end position="277"/>
    </location>
</feature>
<organism evidence="7 8">
    <name type="scientific">Clostridium acetobutylicum (strain ATCC 824 / DSM 792 / JCM 1419 / IAM 19013 / LMG 5710 / NBRC 13948 / NRRL B-527 / VKM B-1787 / 2291 / W)</name>
    <dbReference type="NCBI Taxonomy" id="272562"/>
    <lineage>
        <taxon>Bacteria</taxon>
        <taxon>Bacillati</taxon>
        <taxon>Bacillota</taxon>
        <taxon>Clostridia</taxon>
        <taxon>Eubacteriales</taxon>
        <taxon>Clostridiaceae</taxon>
        <taxon>Clostridium</taxon>
    </lineage>
</organism>